<evidence type="ECO:0000313" key="3">
    <source>
        <dbReference type="Proteomes" id="UP001053296"/>
    </source>
</evidence>
<sequence length="99" mass="9946">MCGSISNLFPKDMSLFEKVVSGVTAAGAVATTASGLMNSGAKVTSAPRAVDTSAADAEAMQNRQRALAKRSKTKSTNLTGGLGVKSPANVGLKTLFGGN</sequence>
<feature type="region of interest" description="Disordered" evidence="1">
    <location>
        <begin position="52"/>
        <end position="87"/>
    </location>
</feature>
<gene>
    <name evidence="2" type="ORF">PSDVSF_05810</name>
</gene>
<evidence type="ECO:0000313" key="2">
    <source>
        <dbReference type="EMBL" id="BCS87339.1"/>
    </source>
</evidence>
<proteinExistence type="predicted"/>
<name>A0ABM7P3I4_9BACT</name>
<dbReference type="RefSeq" id="WP_229593497.1">
    <property type="nucleotide sequence ID" value="NZ_AP024485.1"/>
</dbReference>
<organism evidence="2 3">
    <name type="scientific">Pseudodesulfovibrio sediminis</name>
    <dbReference type="NCBI Taxonomy" id="2810563"/>
    <lineage>
        <taxon>Bacteria</taxon>
        <taxon>Pseudomonadati</taxon>
        <taxon>Thermodesulfobacteriota</taxon>
        <taxon>Desulfovibrionia</taxon>
        <taxon>Desulfovibrionales</taxon>
        <taxon>Desulfovibrionaceae</taxon>
    </lineage>
</organism>
<reference evidence="2" key="1">
    <citation type="journal article" date="2022" name="Arch. Microbiol.">
        <title>Pseudodesulfovibrio sediminis sp. nov., a mesophilic and neutrophilic sulfate-reducing bacterium isolated from sediment of a brackish lake.</title>
        <authorList>
            <person name="Takahashi A."/>
            <person name="Kojima H."/>
            <person name="Watanabe M."/>
            <person name="Fukui M."/>
        </authorList>
    </citation>
    <scope>NUCLEOTIDE SEQUENCE</scope>
    <source>
        <strain evidence="2">SF6</strain>
    </source>
</reference>
<keyword evidence="3" id="KW-1185">Reference proteome</keyword>
<protein>
    <submittedName>
        <fullName evidence="2">Uncharacterized protein</fullName>
    </submittedName>
</protein>
<evidence type="ECO:0000256" key="1">
    <source>
        <dbReference type="SAM" id="MobiDB-lite"/>
    </source>
</evidence>
<accession>A0ABM7P3I4</accession>
<dbReference type="Proteomes" id="UP001053296">
    <property type="component" value="Chromosome"/>
</dbReference>
<dbReference type="EMBL" id="AP024485">
    <property type="protein sequence ID" value="BCS87339.1"/>
    <property type="molecule type" value="Genomic_DNA"/>
</dbReference>